<feature type="region of interest" description="Disordered" evidence="1">
    <location>
        <begin position="39"/>
        <end position="84"/>
    </location>
</feature>
<dbReference type="EMBL" id="ASRX01000003">
    <property type="protein sequence ID" value="EYF08385.1"/>
    <property type="molecule type" value="Genomic_DNA"/>
</dbReference>
<evidence type="ECO:0000313" key="2">
    <source>
        <dbReference type="EMBL" id="EYF08385.1"/>
    </source>
</evidence>
<dbReference type="Proteomes" id="UP000019678">
    <property type="component" value="Unassembled WGS sequence"/>
</dbReference>
<dbReference type="Gene3D" id="2.120.10.30">
    <property type="entry name" value="TolB, C-terminal domain"/>
    <property type="match status" value="1"/>
</dbReference>
<keyword evidence="3" id="KW-1185">Reference proteome</keyword>
<evidence type="ECO:0000256" key="1">
    <source>
        <dbReference type="SAM" id="MobiDB-lite"/>
    </source>
</evidence>
<proteinExistence type="predicted"/>
<dbReference type="PROSITE" id="PS51257">
    <property type="entry name" value="PROKAR_LIPOPROTEIN"/>
    <property type="match status" value="1"/>
</dbReference>
<comment type="caution">
    <text evidence="2">The sequence shown here is derived from an EMBL/GenBank/DDBJ whole genome shotgun (WGS) entry which is preliminary data.</text>
</comment>
<protein>
    <submittedName>
        <fullName evidence="2">Uncharacterized protein</fullName>
    </submittedName>
</protein>
<dbReference type="STRING" id="1192034.CAP_3914"/>
<sequence length="578" mass="60000">MIGRIMQSSPRLGLALLVAIAGSTALGLFGSVACSGDGASSSASSNNNNPTSAGGNGGAGGAGGNGGSSSSLIPPTVDDFPATPQVVGDLPTNVADIFNGMPGTDPGGPCVSEPAMEALVPKNWTPLRFEWTPPPGHNVIELRLKVDNQPHELVVYTPEPLYTIPREMWEGLAQNSAGHDVEVQVRSAQIENGALVSAPLVGTSGVVHLAPVEAPGSIVYWSSSGGTAFRGFTVGDEQVTTVIAPAQVSDDTNCVSCHTSSPDGKLVFFTRDLTPSGARAVSARSADGTSTTPPAQTVSQVALDLLARPTQGAPVLSEAHYSATDAVAITVLYDASTANRGALAWTNLHAADPASGSGLLARTGDPRQATSPTWWHDGTTIAYVSAEVSGSGVVAGVSANDPTMDIYTVPFNDRQGGNATPLAGASDPGYWEFYPVISPEDRFLAFNRIAANTGNDSYDEPNAEVMVVPAAGGDAVRIEGNDPPACVGKPSPGITNSWPRWAPSVQIADGKRYYWLTYSSKRRPAGNPQLYVSGVVTAVVNGVETVERTYPAIYVTSQPPEENNHTPAWDVFQIPEPQ</sequence>
<evidence type="ECO:0000313" key="3">
    <source>
        <dbReference type="Proteomes" id="UP000019678"/>
    </source>
</evidence>
<name>A0A017THR8_9BACT</name>
<dbReference type="InterPro" id="IPR011042">
    <property type="entry name" value="6-blade_b-propeller_TolB-like"/>
</dbReference>
<dbReference type="eggNOG" id="COG0823">
    <property type="taxonomic scope" value="Bacteria"/>
</dbReference>
<feature type="compositionally biased region" description="Low complexity" evidence="1">
    <location>
        <begin position="39"/>
        <end position="53"/>
    </location>
</feature>
<dbReference type="SUPFAM" id="SSF82171">
    <property type="entry name" value="DPP6 N-terminal domain-like"/>
    <property type="match status" value="1"/>
</dbReference>
<gene>
    <name evidence="2" type="ORF">CAP_3914</name>
</gene>
<dbReference type="AlphaFoldDB" id="A0A017THR8"/>
<reference evidence="2 3" key="1">
    <citation type="submission" date="2013-05" db="EMBL/GenBank/DDBJ databases">
        <title>Genome assembly of Chondromyces apiculatus DSM 436.</title>
        <authorList>
            <person name="Sharma G."/>
            <person name="Khatri I."/>
            <person name="Kaur C."/>
            <person name="Mayilraj S."/>
            <person name="Subramanian S."/>
        </authorList>
    </citation>
    <scope>NUCLEOTIDE SEQUENCE [LARGE SCALE GENOMIC DNA]</scope>
    <source>
        <strain evidence="2 3">DSM 436</strain>
    </source>
</reference>
<feature type="compositionally biased region" description="Gly residues" evidence="1">
    <location>
        <begin position="54"/>
        <end position="67"/>
    </location>
</feature>
<accession>A0A017THR8</accession>
<organism evidence="2 3">
    <name type="scientific">Chondromyces apiculatus DSM 436</name>
    <dbReference type="NCBI Taxonomy" id="1192034"/>
    <lineage>
        <taxon>Bacteria</taxon>
        <taxon>Pseudomonadati</taxon>
        <taxon>Myxococcota</taxon>
        <taxon>Polyangia</taxon>
        <taxon>Polyangiales</taxon>
        <taxon>Polyangiaceae</taxon>
        <taxon>Chondromyces</taxon>
    </lineage>
</organism>